<name>A1VSH7_POLNA</name>
<dbReference type="eggNOG" id="ENOG50337MH">
    <property type="taxonomic scope" value="Bacteria"/>
</dbReference>
<dbReference type="Proteomes" id="UP000000644">
    <property type="component" value="Chromosome"/>
</dbReference>
<dbReference type="STRING" id="365044.Pnap_3307"/>
<dbReference type="EMBL" id="CP000529">
    <property type="protein sequence ID" value="ABM38605.1"/>
    <property type="molecule type" value="Genomic_DNA"/>
</dbReference>
<keyword evidence="2" id="KW-1185">Reference proteome</keyword>
<accession>A1VSH7</accession>
<evidence type="ECO:0000313" key="2">
    <source>
        <dbReference type="Proteomes" id="UP000000644"/>
    </source>
</evidence>
<proteinExistence type="predicted"/>
<gene>
    <name evidence="1" type="ordered locus">Pnap_3307</name>
</gene>
<reference evidence="2" key="1">
    <citation type="journal article" date="2009" name="Environ. Microbiol.">
        <title>The genome of Polaromonas naphthalenivorans strain CJ2, isolated from coal tar-contaminated sediment, reveals physiological and metabolic versatility and evolution through extensive horizontal gene transfer.</title>
        <authorList>
            <person name="Yagi J.M."/>
            <person name="Sims D."/>
            <person name="Brettin T."/>
            <person name="Bruce D."/>
            <person name="Madsen E.L."/>
        </authorList>
    </citation>
    <scope>NUCLEOTIDE SEQUENCE [LARGE SCALE GENOMIC DNA]</scope>
    <source>
        <strain evidence="2">CJ2</strain>
    </source>
</reference>
<evidence type="ECO:0008006" key="3">
    <source>
        <dbReference type="Google" id="ProtNLM"/>
    </source>
</evidence>
<evidence type="ECO:0000313" key="1">
    <source>
        <dbReference type="EMBL" id="ABM38605.1"/>
    </source>
</evidence>
<dbReference type="AlphaFoldDB" id="A1VSH7"/>
<sequence length="96" mass="10455">MPQKIVYQTDRAGHYAGETLADESPMEPGVFHLPLGAVEAAPPESWPDHQWPRWNGHAWELINRPVAPAEPTATEKLAAFLLANPDVAALVTPPTP</sequence>
<protein>
    <recommendedName>
        <fullName evidence="3">Phage tail protein</fullName>
    </recommendedName>
</protein>
<dbReference type="OrthoDB" id="8657139at2"/>
<organism evidence="1 2">
    <name type="scientific">Polaromonas naphthalenivorans (strain CJ2)</name>
    <dbReference type="NCBI Taxonomy" id="365044"/>
    <lineage>
        <taxon>Bacteria</taxon>
        <taxon>Pseudomonadati</taxon>
        <taxon>Pseudomonadota</taxon>
        <taxon>Betaproteobacteria</taxon>
        <taxon>Burkholderiales</taxon>
        <taxon>Comamonadaceae</taxon>
        <taxon>Polaromonas</taxon>
    </lineage>
</organism>
<dbReference type="KEGG" id="pna:Pnap_3307"/>
<dbReference type="HOGENOM" id="CLU_186035_0_0_4"/>
<dbReference type="RefSeq" id="WP_011802676.1">
    <property type="nucleotide sequence ID" value="NC_008781.1"/>
</dbReference>